<dbReference type="Proteomes" id="UP000663880">
    <property type="component" value="Unassembled WGS sequence"/>
</dbReference>
<dbReference type="InterPro" id="IPR041291">
    <property type="entry name" value="TUDOR_5"/>
</dbReference>
<dbReference type="OrthoDB" id="5792673at2759"/>
<proteinExistence type="predicted"/>
<evidence type="ECO:0000256" key="6">
    <source>
        <dbReference type="ARBA" id="ARBA00022679"/>
    </source>
</evidence>
<evidence type="ECO:0000256" key="5">
    <source>
        <dbReference type="ARBA" id="ARBA00022603"/>
    </source>
</evidence>
<feature type="compositionally biased region" description="Polar residues" evidence="17">
    <location>
        <begin position="292"/>
        <end position="301"/>
    </location>
</feature>
<dbReference type="Pfam" id="PF18359">
    <property type="entry name" value="Tudor_5"/>
    <property type="match status" value="1"/>
</dbReference>
<evidence type="ECO:0000256" key="16">
    <source>
        <dbReference type="SAM" id="Coils"/>
    </source>
</evidence>
<feature type="compositionally biased region" description="Low complexity" evidence="17">
    <location>
        <begin position="1403"/>
        <end position="1416"/>
    </location>
</feature>
<keyword evidence="11" id="KW-0156">Chromatin regulator</keyword>
<feature type="region of interest" description="Disordered" evidence="17">
    <location>
        <begin position="610"/>
        <end position="792"/>
    </location>
</feature>
<dbReference type="InterPro" id="IPR018247">
    <property type="entry name" value="EF_Hand_1_Ca_BS"/>
</dbReference>
<dbReference type="CDD" id="cd21181">
    <property type="entry name" value="Tudor_SETDB1_rpt2"/>
    <property type="match status" value="1"/>
</dbReference>
<feature type="region of interest" description="Disordered" evidence="17">
    <location>
        <begin position="492"/>
        <end position="554"/>
    </location>
</feature>
<dbReference type="SMART" id="SM00317">
    <property type="entry name" value="SET"/>
    <property type="match status" value="1"/>
</dbReference>
<evidence type="ECO:0000256" key="12">
    <source>
        <dbReference type="ARBA" id="ARBA00023015"/>
    </source>
</evidence>
<dbReference type="InterPro" id="IPR003616">
    <property type="entry name" value="Post-SET_dom"/>
</dbReference>
<keyword evidence="5" id="KW-0489">Methyltransferase</keyword>
<dbReference type="PANTHER" id="PTHR46024:SF1">
    <property type="entry name" value="HISTONE-LYSINE N-METHYLTRANSFERASE EGGLESS"/>
    <property type="match status" value="1"/>
</dbReference>
<evidence type="ECO:0000259" key="19">
    <source>
        <dbReference type="PROSITE" id="PS50867"/>
    </source>
</evidence>
<dbReference type="InterPro" id="IPR016177">
    <property type="entry name" value="DNA-bd_dom_sf"/>
</dbReference>
<keyword evidence="12" id="KW-0805">Transcription regulation</keyword>
<feature type="compositionally biased region" description="Basic and acidic residues" evidence="17">
    <location>
        <begin position="739"/>
        <end position="763"/>
    </location>
</feature>
<keyword evidence="9" id="KW-0677">Repeat</keyword>
<keyword evidence="23" id="KW-1185">Reference proteome</keyword>
<feature type="compositionally biased region" description="Acidic residues" evidence="17">
    <location>
        <begin position="1752"/>
        <end position="1765"/>
    </location>
</feature>
<evidence type="ECO:0000259" key="21">
    <source>
        <dbReference type="PROSITE" id="PS50982"/>
    </source>
</evidence>
<dbReference type="SUPFAM" id="SSF82199">
    <property type="entry name" value="SET domain"/>
    <property type="match status" value="1"/>
</dbReference>
<feature type="compositionally biased region" description="Basic and acidic residues" evidence="17">
    <location>
        <begin position="865"/>
        <end position="879"/>
    </location>
</feature>
<keyword evidence="3" id="KW-0158">Chromosome</keyword>
<feature type="domain" description="Pre-SET" evidence="19">
    <location>
        <begin position="1591"/>
        <end position="1661"/>
    </location>
</feature>
<evidence type="ECO:0000256" key="17">
    <source>
        <dbReference type="SAM" id="MobiDB-lite"/>
    </source>
</evidence>
<dbReference type="EMBL" id="CAJOBZ010000030">
    <property type="protein sequence ID" value="CAF4887531.1"/>
    <property type="molecule type" value="Genomic_DNA"/>
</dbReference>
<dbReference type="GO" id="GO:0032259">
    <property type="term" value="P:methylation"/>
    <property type="evidence" value="ECO:0007669"/>
    <property type="project" value="UniProtKB-KW"/>
</dbReference>
<evidence type="ECO:0000259" key="20">
    <source>
        <dbReference type="PROSITE" id="PS50868"/>
    </source>
</evidence>
<feature type="compositionally biased region" description="Basic and acidic residues" evidence="17">
    <location>
        <begin position="503"/>
        <end position="520"/>
    </location>
</feature>
<sequence length="1951" mass="219963">MDSSSSEASNASNNDNINISFNSSKNQISRFQSVDATVKPLTPIENFNEKKTYCVSPGEDIELRWYDYDDDDEQSIEKNLADEMELLKDSEDETISKKESQHKLTIQDSKMLSDNSVALEDPDSDNLNSIEIVEPELLKDKSNLATIDDNSVLVNTAVIKKTLKDPNVMLEIPTYIDISNSDCQLNDTFNIMDSKNDDHLVKNKKTLTDNVNIIEEDQSKSSVASYKLKSLKNEENLLNDEPILIDSEDPEPEIINIIEDDDILEPTPNISNTMSVLSHNDDLQDTLKRITTDLNDPNRMSPQKCDASDDRPSSYTEDLDQSDNSLFSDLDVILPTDPENVSKNEDTDLLLGNIAPQTVTANENHQEPPIDLPSDKYIENECMTTVAESNNQSYMDVGTPTTLSCHNKDSILNQNPGDNLKAVQDNIQISSQNVKDPLLSEEIKNIDEFHPLTSKEIRNDTILYTCKETIDNCLDQDNISSLSKDLIHQDDKIPSTSIDSGEENSKSKTEIALDNTKVDNDSTTILKDLRKEHPASDHTNKEETIKPDDDILNKPKDLKDAALKSDNASPSTSKNLNMMNDAIISTSKKASQKLDTIQPFEGQIQKLQENIDPIPSTSKTDEDAQDTSDSLGLLAESSRMIEDDEDQEEDEEGDNGDDEEEFDPEYESSNQMTVEQSEDSSTRQSELDGKESKEDDKIAERPFEFGAQKDDQQEESTNEANENEDADEVTVEAQDSIDIELKMSDTSDDENKCKDLPEEKTEKSPSAVDTNVVELDSEDDVQETKDDSDVTSVNLPAGIDVIASHSSIANTDIRVKEGEIVISGIPKPAAVKVARLNTAEVSIKTTKLPPLEVFNLDSDEDMEVDKEVAEDTSEDKSEVTDAQSKSMKCVNEACPHLTNVFYVADSSALSFYNAKKCRYVCEICAEAVVRRNERLIEGIRNFENLVLLDLGKDIKDSIEVLDSDSDDDVDPADLAKEVVGEKGAKLLEEQLANIFNEQWDKYKMETRLLESVDSLKTEMEDLERQSKEVDEMLKECQKSTDNIRNELYATFKPDIKQLPPITISDMNQTRLSKRRMASSVETPAKRKADCEKTNNNTDITVVQLSTENAPPDLPPVGELERPHLRAGMPVYAMRNMFGTWGKAHIVEVIGASSSPFSMCRIKFDKSQKNMYKNLSARNLAYCEPANARMTIGTRVIALFQGSAEVGKDSKLREKFYSGIVAEVPNPVNSFRYLIFFDDGYAQYATHVDTRLVCEYSTQVWEEVHPFSRLFVKEYLFNYPQRPMVRLKANETIKTEWKDKWWPSKVVKVDASLVLVQFLICDSKARLEWIYRGSTRLEPLYREIQAAGRQRQRAMPRPQAVSRPNMPIVEYMRSDEQKSTELQNIKDINNEELRRQRAVAKKSTAAPTPAPALNPTLHKSSSDSFYSRVVYYTPKKAVSPYKIPANHVCGPNCKRKDVLSLKDLLTYNPLAKPLLSGWERQIVRSKHDKRIMYRAPCGRRIRNMKELLRYLQTIKSDMGVDLFDFGPNTHCLAESVINQYVVSKKDLANGKENVPVPCVNFYDGSLPEFCAYSTERTPTAGVPLNLDPEFLCGCDCEDDCEDKTKCACWKLTLEGAKTIGIEGEDVGYDYKRLPEPLRTGIYECNSRCKCKSTCLNRVVQHPLQLKLQVFKTPNRGWGIRALNDVPKGCFICIYVGNLLTDATANLDGLNEGDEYLAELDYIEVVEQTKEGYEEDIPEAIKALDKKEGNQTSEESESEEEEEEEEEAKSQSEDEEFKPVGYSPIPEAIHFNKRLRKRKMEEENKTIKSEVKQDETEKEGNGEDGCITISDDEEVREPSSFTAAAGMGQGDFVSRHRSVRKLFGEDEACYIMDAKVQGNIGRYLNHSCCPNVFVQNVFVDTHDPRFPWVAFFASSHIKAGQELTWNYNYDIGSVPGKVLYCYCGETNCRGRLL</sequence>
<feature type="domain" description="SET" evidence="18">
    <location>
        <begin position="1664"/>
        <end position="1926"/>
    </location>
</feature>
<gene>
    <name evidence="22" type="ORF">PMACD_LOCUS10159</name>
</gene>
<keyword evidence="7" id="KW-0949">S-adenosyl-L-methionine</keyword>
<keyword evidence="10" id="KW-0862">Zinc</keyword>
<evidence type="ECO:0000256" key="10">
    <source>
        <dbReference type="ARBA" id="ARBA00022833"/>
    </source>
</evidence>
<feature type="compositionally biased region" description="Acidic residues" evidence="17">
    <location>
        <begin position="712"/>
        <end position="738"/>
    </location>
</feature>
<feature type="region of interest" description="Disordered" evidence="17">
    <location>
        <begin position="859"/>
        <end position="884"/>
    </location>
</feature>
<dbReference type="InterPro" id="IPR046341">
    <property type="entry name" value="SET_dom_sf"/>
</dbReference>
<dbReference type="InterPro" id="IPR051516">
    <property type="entry name" value="SETDB_methyltransferase"/>
</dbReference>
<evidence type="ECO:0000256" key="9">
    <source>
        <dbReference type="ARBA" id="ARBA00022737"/>
    </source>
</evidence>
<dbReference type="GO" id="GO:0010629">
    <property type="term" value="P:negative regulation of gene expression"/>
    <property type="evidence" value="ECO:0007669"/>
    <property type="project" value="TreeGrafter"/>
</dbReference>
<dbReference type="SUPFAM" id="SSF54171">
    <property type="entry name" value="DNA-binding domain"/>
    <property type="match status" value="1"/>
</dbReference>
<dbReference type="PROSITE" id="PS50868">
    <property type="entry name" value="POST_SET"/>
    <property type="match status" value="1"/>
</dbReference>
<dbReference type="SMART" id="SM00468">
    <property type="entry name" value="PreSET"/>
    <property type="match status" value="1"/>
</dbReference>
<dbReference type="Gene3D" id="2.30.30.140">
    <property type="match status" value="2"/>
</dbReference>
<dbReference type="GO" id="GO:0046974">
    <property type="term" value="F:histone H3K9 methyltransferase activity"/>
    <property type="evidence" value="ECO:0007669"/>
    <property type="project" value="TreeGrafter"/>
</dbReference>
<evidence type="ECO:0000313" key="23">
    <source>
        <dbReference type="Proteomes" id="UP000663880"/>
    </source>
</evidence>
<feature type="domain" description="MBD" evidence="21">
    <location>
        <begin position="1463"/>
        <end position="1529"/>
    </location>
</feature>
<name>A0A821UC52_9NEOP</name>
<evidence type="ECO:0000313" key="22">
    <source>
        <dbReference type="EMBL" id="CAF4887531.1"/>
    </source>
</evidence>
<dbReference type="SMART" id="SM00391">
    <property type="entry name" value="MBD"/>
    <property type="match status" value="1"/>
</dbReference>
<evidence type="ECO:0000256" key="7">
    <source>
        <dbReference type="ARBA" id="ARBA00022691"/>
    </source>
</evidence>
<feature type="compositionally biased region" description="Basic and acidic residues" evidence="17">
    <location>
        <begin position="1797"/>
        <end position="1819"/>
    </location>
</feature>
<dbReference type="Pfam" id="PF05033">
    <property type="entry name" value="Pre-SET"/>
    <property type="match status" value="1"/>
</dbReference>
<keyword evidence="14" id="KW-0804">Transcription</keyword>
<feature type="region of interest" description="Disordered" evidence="17">
    <location>
        <begin position="291"/>
        <end position="322"/>
    </location>
</feature>
<comment type="caution">
    <text evidence="22">The sequence shown here is derived from an EMBL/GenBank/DDBJ whole genome shotgun (WGS) entry which is preliminary data.</text>
</comment>
<dbReference type="Gene3D" id="2.170.270.10">
    <property type="entry name" value="SET domain"/>
    <property type="match status" value="2"/>
</dbReference>
<dbReference type="PROSITE" id="PS50280">
    <property type="entry name" value="SET"/>
    <property type="match status" value="1"/>
</dbReference>
<comment type="subcellular location">
    <subcellularLocation>
        <location evidence="2">Chromosome</location>
    </subcellularLocation>
    <subcellularLocation>
        <location evidence="1">Nucleus</location>
    </subcellularLocation>
</comment>
<dbReference type="Pfam" id="PF01429">
    <property type="entry name" value="MBD"/>
    <property type="match status" value="1"/>
</dbReference>
<keyword evidence="15" id="KW-0539">Nucleus</keyword>
<evidence type="ECO:0000256" key="1">
    <source>
        <dbReference type="ARBA" id="ARBA00004123"/>
    </source>
</evidence>
<dbReference type="Gene3D" id="3.30.890.10">
    <property type="entry name" value="Methyl-cpg-binding Protein 2, Chain A"/>
    <property type="match status" value="1"/>
</dbReference>
<evidence type="ECO:0000259" key="18">
    <source>
        <dbReference type="PROSITE" id="PS50280"/>
    </source>
</evidence>
<evidence type="ECO:0000256" key="11">
    <source>
        <dbReference type="ARBA" id="ARBA00022853"/>
    </source>
</evidence>
<dbReference type="InterPro" id="IPR001739">
    <property type="entry name" value="Methyl_CpG_DNA-bd"/>
</dbReference>
<evidence type="ECO:0008006" key="24">
    <source>
        <dbReference type="Google" id="ProtNLM"/>
    </source>
</evidence>
<dbReference type="PROSITE" id="PS00018">
    <property type="entry name" value="EF_HAND_1"/>
    <property type="match status" value="1"/>
</dbReference>
<dbReference type="GO" id="GO:0005634">
    <property type="term" value="C:nucleus"/>
    <property type="evidence" value="ECO:0007669"/>
    <property type="project" value="UniProtKB-SubCell"/>
</dbReference>
<reference evidence="22" key="1">
    <citation type="submission" date="2021-02" db="EMBL/GenBank/DDBJ databases">
        <authorList>
            <person name="Steward A R."/>
        </authorList>
    </citation>
    <scope>NUCLEOTIDE SEQUENCE</scope>
</reference>
<dbReference type="CDD" id="cd10517">
    <property type="entry name" value="SET_SETDB1"/>
    <property type="match status" value="1"/>
</dbReference>
<keyword evidence="4" id="KW-0678">Repressor</keyword>
<feature type="compositionally biased region" description="Acidic residues" evidence="17">
    <location>
        <begin position="642"/>
        <end position="666"/>
    </location>
</feature>
<keyword evidence="13 16" id="KW-0175">Coiled coil</keyword>
<organism evidence="22 23">
    <name type="scientific">Pieris macdunnoughi</name>
    <dbReference type="NCBI Taxonomy" id="345717"/>
    <lineage>
        <taxon>Eukaryota</taxon>
        <taxon>Metazoa</taxon>
        <taxon>Ecdysozoa</taxon>
        <taxon>Arthropoda</taxon>
        <taxon>Hexapoda</taxon>
        <taxon>Insecta</taxon>
        <taxon>Pterygota</taxon>
        <taxon>Neoptera</taxon>
        <taxon>Endopterygota</taxon>
        <taxon>Lepidoptera</taxon>
        <taxon>Glossata</taxon>
        <taxon>Ditrysia</taxon>
        <taxon>Papilionoidea</taxon>
        <taxon>Pieridae</taxon>
        <taxon>Pierinae</taxon>
        <taxon>Pieris</taxon>
    </lineage>
</organism>
<feature type="coiled-coil region" evidence="16">
    <location>
        <begin position="1005"/>
        <end position="1042"/>
    </location>
</feature>
<dbReference type="Pfam" id="PF18358">
    <property type="entry name" value="Tudor_4"/>
    <property type="match status" value="1"/>
</dbReference>
<dbReference type="InterPro" id="IPR001214">
    <property type="entry name" value="SET_dom"/>
</dbReference>
<evidence type="ECO:0000256" key="2">
    <source>
        <dbReference type="ARBA" id="ARBA00004286"/>
    </source>
</evidence>
<evidence type="ECO:0000256" key="3">
    <source>
        <dbReference type="ARBA" id="ARBA00022454"/>
    </source>
</evidence>
<evidence type="ECO:0000256" key="4">
    <source>
        <dbReference type="ARBA" id="ARBA00022491"/>
    </source>
</evidence>
<evidence type="ECO:0000256" key="14">
    <source>
        <dbReference type="ARBA" id="ARBA00023163"/>
    </source>
</evidence>
<dbReference type="InterPro" id="IPR041292">
    <property type="entry name" value="Tudor_4"/>
</dbReference>
<keyword evidence="8" id="KW-0479">Metal-binding</keyword>
<dbReference type="Pfam" id="PF00856">
    <property type="entry name" value="SET"/>
    <property type="match status" value="1"/>
</dbReference>
<keyword evidence="6" id="KW-0808">Transferase</keyword>
<feature type="compositionally biased region" description="Basic and acidic residues" evidence="17">
    <location>
        <begin position="527"/>
        <end position="554"/>
    </location>
</feature>
<evidence type="ECO:0000256" key="8">
    <source>
        <dbReference type="ARBA" id="ARBA00022723"/>
    </source>
</evidence>
<accession>A0A821UC52</accession>
<feature type="region of interest" description="Disordered" evidence="17">
    <location>
        <begin position="1"/>
        <end position="21"/>
    </location>
</feature>
<evidence type="ECO:0000256" key="15">
    <source>
        <dbReference type="ARBA" id="ARBA00023242"/>
    </source>
</evidence>
<evidence type="ECO:0000256" key="13">
    <source>
        <dbReference type="ARBA" id="ARBA00023054"/>
    </source>
</evidence>
<dbReference type="PANTHER" id="PTHR46024">
    <property type="entry name" value="HISTONE-LYSINE N-METHYLTRANSFERASE EGGLESS"/>
    <property type="match status" value="1"/>
</dbReference>
<dbReference type="GO" id="GO:0008270">
    <property type="term" value="F:zinc ion binding"/>
    <property type="evidence" value="ECO:0007669"/>
    <property type="project" value="InterPro"/>
</dbReference>
<dbReference type="PROSITE" id="PS50867">
    <property type="entry name" value="PRE_SET"/>
    <property type="match status" value="1"/>
</dbReference>
<dbReference type="GO" id="GO:0070828">
    <property type="term" value="P:heterochromatin organization"/>
    <property type="evidence" value="ECO:0007669"/>
    <property type="project" value="TreeGrafter"/>
</dbReference>
<feature type="region of interest" description="Disordered" evidence="17">
    <location>
        <begin position="1399"/>
        <end position="1418"/>
    </location>
</feature>
<dbReference type="InterPro" id="IPR007728">
    <property type="entry name" value="Pre-SET_dom"/>
</dbReference>
<protein>
    <recommendedName>
        <fullName evidence="24">Histone-lysine N-methyltransferase eggless</fullName>
    </recommendedName>
</protein>
<feature type="region of interest" description="Disordered" evidence="17">
    <location>
        <begin position="1741"/>
        <end position="1826"/>
    </location>
</feature>
<feature type="domain" description="Post-SET" evidence="20">
    <location>
        <begin position="1935"/>
        <end position="1951"/>
    </location>
</feature>
<dbReference type="GO" id="GO:0003677">
    <property type="term" value="F:DNA binding"/>
    <property type="evidence" value="ECO:0007669"/>
    <property type="project" value="InterPro"/>
</dbReference>
<feature type="compositionally biased region" description="Basic and acidic residues" evidence="17">
    <location>
        <begin position="685"/>
        <end position="711"/>
    </location>
</feature>
<dbReference type="GO" id="GO:0005694">
    <property type="term" value="C:chromosome"/>
    <property type="evidence" value="ECO:0007669"/>
    <property type="project" value="UniProtKB-SubCell"/>
</dbReference>
<dbReference type="PROSITE" id="PS50982">
    <property type="entry name" value="MBD"/>
    <property type="match status" value="1"/>
</dbReference>